<evidence type="ECO:0000256" key="10">
    <source>
        <dbReference type="PROSITE-ProRule" id="PRU01211"/>
    </source>
</evidence>
<proteinExistence type="predicted"/>
<keyword evidence="9" id="KW-0325">Glycoprotein</keyword>
<comment type="cofactor">
    <cofactor evidence="10 11">
        <name>Zn(2+)</name>
        <dbReference type="ChEBI" id="CHEBI:29105"/>
    </cofactor>
    <text evidence="10 11">Binds 1 zinc ion per subunit.</text>
</comment>
<feature type="signal peptide" evidence="11">
    <location>
        <begin position="1"/>
        <end position="20"/>
    </location>
</feature>
<feature type="chain" id="PRO_5005147060" description="Metalloendopeptidase" evidence="11">
    <location>
        <begin position="21"/>
        <end position="291"/>
    </location>
</feature>
<reference evidence="15" key="1">
    <citation type="submission" date="2011-05" db="EMBL/GenBank/DDBJ databases">
        <authorList>
            <person name="Richards S.R."/>
            <person name="Qu J."/>
            <person name="Jiang H."/>
            <person name="Jhangiani S.N."/>
            <person name="Agravi P."/>
            <person name="Goodspeed R."/>
            <person name="Gross S."/>
            <person name="Mandapat C."/>
            <person name="Jackson L."/>
            <person name="Mathew T."/>
            <person name="Pu L."/>
            <person name="Thornton R."/>
            <person name="Saada N."/>
            <person name="Wilczek-Boney K.B."/>
            <person name="Lee S."/>
            <person name="Kovar C."/>
            <person name="Wu Y."/>
            <person name="Scherer S.E."/>
            <person name="Worley K.C."/>
            <person name="Muzny D.M."/>
            <person name="Gibbs R."/>
        </authorList>
    </citation>
    <scope>NUCLEOTIDE SEQUENCE</scope>
    <source>
        <strain evidence="15">Brora</strain>
    </source>
</reference>
<dbReference type="EC" id="3.4.24.-" evidence="11"/>
<dbReference type="FunFam" id="3.40.390.10:FF:000015">
    <property type="entry name" value="Meprin A subunit"/>
    <property type="match status" value="1"/>
</dbReference>
<reference evidence="14" key="2">
    <citation type="submission" date="2015-02" db="UniProtKB">
        <authorList>
            <consortium name="EnsemblMetazoa"/>
        </authorList>
    </citation>
    <scope>IDENTIFICATION</scope>
</reference>
<evidence type="ECO:0000313" key="14">
    <source>
        <dbReference type="EnsemblMetazoa" id="SMAR009788-PA"/>
    </source>
</evidence>
<keyword evidence="3 11" id="KW-0732">Signal</keyword>
<feature type="active site" evidence="10">
    <location>
        <position position="180"/>
    </location>
</feature>
<evidence type="ECO:0000256" key="11">
    <source>
        <dbReference type="RuleBase" id="RU361183"/>
    </source>
</evidence>
<evidence type="ECO:0000256" key="12">
    <source>
        <dbReference type="SAM" id="MobiDB-lite"/>
    </source>
</evidence>
<dbReference type="STRING" id="126957.T1J7X4"/>
<dbReference type="AlphaFoldDB" id="T1J7X4"/>
<dbReference type="PANTHER" id="PTHR10127:SF886">
    <property type="entry name" value="ASTACIN-LIKE METALLOENDOPEPTIDASE"/>
    <property type="match status" value="1"/>
</dbReference>
<evidence type="ECO:0000256" key="3">
    <source>
        <dbReference type="ARBA" id="ARBA00022729"/>
    </source>
</evidence>
<protein>
    <recommendedName>
        <fullName evidence="11">Metalloendopeptidase</fullName>
        <ecNumber evidence="11">3.4.24.-</ecNumber>
    </recommendedName>
</protein>
<keyword evidence="1 10" id="KW-0645">Protease</keyword>
<dbReference type="OMA" id="MINWENI"/>
<feature type="binding site" evidence="10">
    <location>
        <position position="189"/>
    </location>
    <ligand>
        <name>Zn(2+)</name>
        <dbReference type="ChEBI" id="CHEBI:29105"/>
        <note>catalytic</note>
    </ligand>
</feature>
<feature type="binding site" evidence="10">
    <location>
        <position position="179"/>
    </location>
    <ligand>
        <name>Zn(2+)</name>
        <dbReference type="ChEBI" id="CHEBI:29105"/>
        <note>catalytic</note>
    </ligand>
</feature>
<dbReference type="SUPFAM" id="SSF55486">
    <property type="entry name" value="Metalloproteases ('zincins'), catalytic domain"/>
    <property type="match status" value="1"/>
</dbReference>
<dbReference type="GO" id="GO:0004222">
    <property type="term" value="F:metalloendopeptidase activity"/>
    <property type="evidence" value="ECO:0007669"/>
    <property type="project" value="UniProtKB-UniRule"/>
</dbReference>
<evidence type="ECO:0000259" key="13">
    <source>
        <dbReference type="PROSITE" id="PS51864"/>
    </source>
</evidence>
<keyword evidence="15" id="KW-1185">Reference proteome</keyword>
<dbReference type="InterPro" id="IPR024079">
    <property type="entry name" value="MetalloPept_cat_dom_sf"/>
</dbReference>
<dbReference type="InterPro" id="IPR034035">
    <property type="entry name" value="Astacin-like_dom"/>
</dbReference>
<dbReference type="HOGENOM" id="CLU_017286_2_1_1"/>
<dbReference type="Pfam" id="PF01400">
    <property type="entry name" value="Astacin"/>
    <property type="match status" value="1"/>
</dbReference>
<evidence type="ECO:0000256" key="9">
    <source>
        <dbReference type="ARBA" id="ARBA00023180"/>
    </source>
</evidence>
<evidence type="ECO:0000256" key="1">
    <source>
        <dbReference type="ARBA" id="ARBA00022670"/>
    </source>
</evidence>
<dbReference type="PANTHER" id="PTHR10127">
    <property type="entry name" value="DISCOIDIN, CUB, EGF, LAMININ , AND ZINC METALLOPROTEASE DOMAIN CONTAINING"/>
    <property type="match status" value="1"/>
</dbReference>
<keyword evidence="6 10" id="KW-0482">Metalloprotease</keyword>
<dbReference type="Gene3D" id="3.40.390.10">
    <property type="entry name" value="Collagenase (Catalytic Domain)"/>
    <property type="match status" value="1"/>
</dbReference>
<feature type="domain" description="Peptidase M12A" evidence="13">
    <location>
        <begin position="89"/>
        <end position="282"/>
    </location>
</feature>
<dbReference type="PRINTS" id="PR00480">
    <property type="entry name" value="ASTACIN"/>
</dbReference>
<dbReference type="GO" id="GO:0008270">
    <property type="term" value="F:zinc ion binding"/>
    <property type="evidence" value="ECO:0007669"/>
    <property type="project" value="UniProtKB-UniRule"/>
</dbReference>
<keyword evidence="2 10" id="KW-0479">Metal-binding</keyword>
<dbReference type="PhylomeDB" id="T1J7X4"/>
<dbReference type="eggNOG" id="KOG3714">
    <property type="taxonomic scope" value="Eukaryota"/>
</dbReference>
<dbReference type="EMBL" id="JH431944">
    <property type="status" value="NOT_ANNOTATED_CDS"/>
    <property type="molecule type" value="Genomic_DNA"/>
</dbReference>
<dbReference type="EnsemblMetazoa" id="SMAR009788-RA">
    <property type="protein sequence ID" value="SMAR009788-PA"/>
    <property type="gene ID" value="SMAR009788"/>
</dbReference>
<dbReference type="Proteomes" id="UP000014500">
    <property type="component" value="Unassembled WGS sequence"/>
</dbReference>
<keyword evidence="5 10" id="KW-0862">Zinc</keyword>
<evidence type="ECO:0000256" key="6">
    <source>
        <dbReference type="ARBA" id="ARBA00023049"/>
    </source>
</evidence>
<dbReference type="GO" id="GO:0006508">
    <property type="term" value="P:proteolysis"/>
    <property type="evidence" value="ECO:0007669"/>
    <property type="project" value="UniProtKB-KW"/>
</dbReference>
<feature type="binding site" evidence="10">
    <location>
        <position position="183"/>
    </location>
    <ligand>
        <name>Zn(2+)</name>
        <dbReference type="ChEBI" id="CHEBI:29105"/>
        <note>catalytic</note>
    </ligand>
</feature>
<dbReference type="SMART" id="SM00235">
    <property type="entry name" value="ZnMc"/>
    <property type="match status" value="1"/>
</dbReference>
<evidence type="ECO:0000256" key="7">
    <source>
        <dbReference type="ARBA" id="ARBA00023145"/>
    </source>
</evidence>
<name>T1J7X4_STRMM</name>
<dbReference type="PROSITE" id="PS51864">
    <property type="entry name" value="ASTACIN"/>
    <property type="match status" value="1"/>
</dbReference>
<evidence type="ECO:0000256" key="4">
    <source>
        <dbReference type="ARBA" id="ARBA00022801"/>
    </source>
</evidence>
<dbReference type="CDD" id="cd04280">
    <property type="entry name" value="ZnMc_astacin_like"/>
    <property type="match status" value="1"/>
</dbReference>
<evidence type="ECO:0000313" key="15">
    <source>
        <dbReference type="Proteomes" id="UP000014500"/>
    </source>
</evidence>
<dbReference type="InterPro" id="IPR001506">
    <property type="entry name" value="Peptidase_M12A"/>
</dbReference>
<keyword evidence="4 10" id="KW-0378">Hydrolase</keyword>
<keyword evidence="7" id="KW-0865">Zymogen</keyword>
<evidence type="ECO:0000256" key="2">
    <source>
        <dbReference type="ARBA" id="ARBA00022723"/>
    </source>
</evidence>
<sequence length="291" mass="33027">MARSTLFVLALLSAAIAASANPLWEDEDVADTEQQMDEPDIDQGNEIDPDDVNLNAHNDELKLSGLLENPELFEGDIENVNASDLEGRNAINDPTRKWNKLIVPYVISHQYSSSSRQTILQGMQEYHKRTCIKFVAKTNERDYIFIRPGTGCSSSVGRQGGRQDVSLGNGCVIPGIVVHELMHALGFWHEQSRPDRDKYVSINWSNIPSRLRHNFMKFSHGEVDTLRLPYDIGSVMHYGAYDFAINRRQETVKSKVKSSSMGQRRGFSKLDVQKVNKLYRCNMGKRDFMDD</sequence>
<evidence type="ECO:0000256" key="5">
    <source>
        <dbReference type="ARBA" id="ARBA00022833"/>
    </source>
</evidence>
<feature type="region of interest" description="Disordered" evidence="12">
    <location>
        <begin position="30"/>
        <end position="50"/>
    </location>
</feature>
<organism evidence="14 15">
    <name type="scientific">Strigamia maritima</name>
    <name type="common">European centipede</name>
    <name type="synonym">Geophilus maritimus</name>
    <dbReference type="NCBI Taxonomy" id="126957"/>
    <lineage>
        <taxon>Eukaryota</taxon>
        <taxon>Metazoa</taxon>
        <taxon>Ecdysozoa</taxon>
        <taxon>Arthropoda</taxon>
        <taxon>Myriapoda</taxon>
        <taxon>Chilopoda</taxon>
        <taxon>Pleurostigmophora</taxon>
        <taxon>Geophilomorpha</taxon>
        <taxon>Linotaeniidae</taxon>
        <taxon>Strigamia</taxon>
    </lineage>
</organism>
<comment type="caution">
    <text evidence="10">Lacks conserved residue(s) required for the propagation of feature annotation.</text>
</comment>
<evidence type="ECO:0000256" key="8">
    <source>
        <dbReference type="ARBA" id="ARBA00023157"/>
    </source>
</evidence>
<accession>T1J7X4</accession>
<keyword evidence="8" id="KW-1015">Disulfide bond</keyword>
<dbReference type="InterPro" id="IPR006026">
    <property type="entry name" value="Peptidase_Metallo"/>
</dbReference>